<sequence>MTTSAQMKATLGLDVSQFETRARGAANTAKQMGAEISRALDGSKASARSQAAAFEHLRASIDPAYAATQRYAQLQRQISGYVDAGVTSQRTANMVLEQAASKYMGVATSAERAQAAQREQAQSTMLAKQSYDALRTSLDPLYASSKRYEQAQETLTAAVAAGIIKQEEAARVLQMANQRYLSVGPAANAATSGVNKFTPAITNAGFQVQDFAVQVASGQSAMMAFAQQFPQLMGVLGFSGKLALAGSLIGTFAAVAFAVAPMLFDIGEAAAKTSDTVADLGSALQSYQEYAAKARGTSAELFAEFGMGAARGRELYDALSLLERIKFDQNLSASIKSLTGDLQGVTDMIAQWDYATLELPPALRAETIYLSQEAVQKLGDEYGLTLGQARQVTNALSDLSMAAGPEQAAIAAKNLAQSLLSAHAAGAKLPPELVEAARSAAETGVAAERMNAILNSSVGLGTSLASEFDRLAASIGYAAASAAQLAAQLGAAAVAGAQQADRQLKVINAQIAAVKSGQDEVVAGKLRGLELDKEAFRNAHRTAGVDAGIVETMVRKNFASQEAVVYAERELQSAIKVRTETERAAKAGSGGKSAAAKESEKLSASLDKEAQKWLDTIDPMNRYQREMSELLQLQGRLSKEDMAKAIKKLNVDLADSIPMVGDLSNAFADFVVSGGKDIEGLGDLFKGVLKQMIADAAKNQIMLALGIAPTGTAGTPGAAGGTAGAGGTLSNFGGIFAEDGWLMTGLNSGKGFLGTVGGWLGMGGQAAGTAGTASGIMGSLGSLGSMMGTVGAIIGGIGMVVSLGKKLFGRELKDTGISGAFSGSGFSGSSYKYYKGGLLRSDKTSYEALDPVVQSTIGAAYGDLRKSVKGMAGVLDLGTDAIKGFAYEFKISTKDMTEEEALQALQDEMAKAGSGMAELILGTKRYTEAGETALDTLTRLSSSLTAVRQVALLLGHTFDMVGLRGGDVASNLAKAFGGAESMGTAVQAYWQTFYTDGERIRTLTRQTGQELRKMGVSMPRTREQYRALIESLDLSDKSSHKLYATLIGLSGVMDQILPTVSNLTREMERLQGRVVTIMDKIATGLTAAIQANQAAAGEWRKAGDGIRDYLDKLRGTASALISPMQARAYNQMKWMTTLASARAGDLTAAGNLTGTAGNYLDSVSATAGTRLEAARAQARVAAALGLVANKTETQADKLDRIATIQGRQLALIERLQALMDAGKTISAEQLDLLRTQLGDLDRKILRVNVAGFEGATSLLPKGQMQGLRSALDDLRDAIRAETARQKHESAVTSLNALVGNLTKNKAGDVFVDDKDLSRMARIAGIDAEGLTTNQLRNRLVNFDSGDLLKGTVYDPTGSKEQAYLDRLRGPSNVSGPAPQWAEGLLGFWQRIYNNPNLTVKDIMAASKGGTPLSEIPGALEVETVKKKVKKFADGGYHAGGLRLVGEEGPELEATGPSRIYSASQTRNIFDMTGLMREFRAMREELAQMRREQRQLGLSIEGNTYTTASVLRREERRALSE</sequence>
<dbReference type="OrthoDB" id="7311517at2"/>
<keyword evidence="1" id="KW-0812">Transmembrane</keyword>
<gene>
    <name evidence="2" type="ORF">GCM10010991_07520</name>
</gene>
<protein>
    <recommendedName>
        <fullName evidence="4">Prophage tail length tape measure protein</fullName>
    </recommendedName>
</protein>
<reference evidence="2 3" key="1">
    <citation type="journal article" date="2014" name="Int. J. Syst. Evol. Microbiol.">
        <title>Complete genome sequence of Corynebacterium casei LMG S-19264T (=DSM 44701T), isolated from a smear-ripened cheese.</title>
        <authorList>
            <consortium name="US DOE Joint Genome Institute (JGI-PGF)"/>
            <person name="Walter F."/>
            <person name="Albersmeier A."/>
            <person name="Kalinowski J."/>
            <person name="Ruckert C."/>
        </authorList>
    </citation>
    <scope>NUCLEOTIDE SEQUENCE [LARGE SCALE GENOMIC DNA]</scope>
    <source>
        <strain evidence="2 3">CGMCC 1.7029</strain>
    </source>
</reference>
<keyword evidence="3" id="KW-1185">Reference proteome</keyword>
<accession>A0A918DCC3</accession>
<proteinExistence type="predicted"/>
<keyword evidence="1" id="KW-1133">Transmembrane helix</keyword>
<evidence type="ECO:0000313" key="2">
    <source>
        <dbReference type="EMBL" id="GGO26652.1"/>
    </source>
</evidence>
<comment type="caution">
    <text evidence="2">The sequence shown here is derived from an EMBL/GenBank/DDBJ whole genome shotgun (WGS) entry which is preliminary data.</text>
</comment>
<evidence type="ECO:0000313" key="3">
    <source>
        <dbReference type="Proteomes" id="UP000598196"/>
    </source>
</evidence>
<organism evidence="2 3">
    <name type="scientific">Gemmobacter aquaticus</name>
    <dbReference type="NCBI Taxonomy" id="490185"/>
    <lineage>
        <taxon>Bacteria</taxon>
        <taxon>Pseudomonadati</taxon>
        <taxon>Pseudomonadota</taxon>
        <taxon>Alphaproteobacteria</taxon>
        <taxon>Rhodobacterales</taxon>
        <taxon>Paracoccaceae</taxon>
        <taxon>Gemmobacter</taxon>
    </lineage>
</organism>
<evidence type="ECO:0000256" key="1">
    <source>
        <dbReference type="SAM" id="Phobius"/>
    </source>
</evidence>
<feature type="transmembrane region" description="Helical" evidence="1">
    <location>
        <begin position="242"/>
        <end position="264"/>
    </location>
</feature>
<keyword evidence="1" id="KW-0472">Membrane</keyword>
<name>A0A918DCC3_9RHOB</name>
<dbReference type="EMBL" id="BMLP01000001">
    <property type="protein sequence ID" value="GGO26652.1"/>
    <property type="molecule type" value="Genomic_DNA"/>
</dbReference>
<dbReference type="RefSeq" id="WP_146285482.1">
    <property type="nucleotide sequence ID" value="NZ_BMLP01000001.1"/>
</dbReference>
<evidence type="ECO:0008006" key="4">
    <source>
        <dbReference type="Google" id="ProtNLM"/>
    </source>
</evidence>
<dbReference type="Proteomes" id="UP000598196">
    <property type="component" value="Unassembled WGS sequence"/>
</dbReference>